<feature type="compositionally biased region" description="Basic and acidic residues" evidence="4">
    <location>
        <begin position="33"/>
        <end position="50"/>
    </location>
</feature>
<proteinExistence type="inferred from homology"/>
<dbReference type="InterPro" id="IPR006671">
    <property type="entry name" value="Cyclin_N"/>
</dbReference>
<feature type="compositionally biased region" description="Acidic residues" evidence="4">
    <location>
        <begin position="418"/>
        <end position="431"/>
    </location>
</feature>
<evidence type="ECO:0000256" key="4">
    <source>
        <dbReference type="SAM" id="MobiDB-lite"/>
    </source>
</evidence>
<reference evidence="6 7" key="1">
    <citation type="journal article" date="2018" name="BMC Genomics">
        <title>Comparative genome analyses reveal sequence features reflecting distinct modes of host-adaptation between dicot and monocot powdery mildew.</title>
        <authorList>
            <person name="Wu Y."/>
            <person name="Ma X."/>
            <person name="Pan Z."/>
            <person name="Kale S.D."/>
            <person name="Song Y."/>
            <person name="King H."/>
            <person name="Zhang Q."/>
            <person name="Presley C."/>
            <person name="Deng X."/>
            <person name="Wei C.I."/>
            <person name="Xiao S."/>
        </authorList>
    </citation>
    <scope>NUCLEOTIDE SEQUENCE [LARGE SCALE GENOMIC DNA]</scope>
    <source>
        <strain evidence="6">UMSG1</strain>
    </source>
</reference>
<feature type="compositionally biased region" description="Polar residues" evidence="4">
    <location>
        <begin position="345"/>
        <end position="371"/>
    </location>
</feature>
<feature type="compositionally biased region" description="Basic and acidic residues" evidence="4">
    <location>
        <begin position="464"/>
        <end position="487"/>
    </location>
</feature>
<evidence type="ECO:0000256" key="3">
    <source>
        <dbReference type="RuleBase" id="RU000383"/>
    </source>
</evidence>
<organism evidence="6 7">
    <name type="scientific">Golovinomyces cichoracearum</name>
    <dbReference type="NCBI Taxonomy" id="62708"/>
    <lineage>
        <taxon>Eukaryota</taxon>
        <taxon>Fungi</taxon>
        <taxon>Dikarya</taxon>
        <taxon>Ascomycota</taxon>
        <taxon>Pezizomycotina</taxon>
        <taxon>Leotiomycetes</taxon>
        <taxon>Erysiphales</taxon>
        <taxon>Erysiphaceae</taxon>
        <taxon>Golovinomyces</taxon>
    </lineage>
</organism>
<dbReference type="SUPFAM" id="SSF47954">
    <property type="entry name" value="Cyclin-like"/>
    <property type="match status" value="2"/>
</dbReference>
<comment type="similarity">
    <text evidence="1">Belongs to the cyclin family. Cyclin C subfamily.</text>
</comment>
<dbReference type="CDD" id="cd20546">
    <property type="entry name" value="CYCLIN_SpCG1C_ScCTK2-like_rpt2"/>
    <property type="match status" value="1"/>
</dbReference>
<dbReference type="InterPro" id="IPR013763">
    <property type="entry name" value="Cyclin-like_dom"/>
</dbReference>
<feature type="compositionally biased region" description="Low complexity" evidence="4">
    <location>
        <begin position="446"/>
        <end position="460"/>
    </location>
</feature>
<gene>
    <name evidence="6" type="ORF">GcM1_219060</name>
</gene>
<dbReference type="GO" id="GO:0006357">
    <property type="term" value="P:regulation of transcription by RNA polymerase II"/>
    <property type="evidence" value="ECO:0007669"/>
    <property type="project" value="InterPro"/>
</dbReference>
<dbReference type="InterPro" id="IPR043198">
    <property type="entry name" value="Cyclin/Ssn8"/>
</dbReference>
<name>A0A420ISH2_9PEZI</name>
<feature type="compositionally biased region" description="Polar residues" evidence="4">
    <location>
        <begin position="1"/>
        <end position="16"/>
    </location>
</feature>
<comment type="caution">
    <text evidence="6">The sequence shown here is derived from an EMBL/GenBank/DDBJ whole genome shotgun (WGS) entry which is preliminary data.</text>
</comment>
<dbReference type="SMART" id="SM00385">
    <property type="entry name" value="CYCLIN"/>
    <property type="match status" value="1"/>
</dbReference>
<dbReference type="AlphaFoldDB" id="A0A420ISH2"/>
<accession>A0A420ISH2</accession>
<dbReference type="Pfam" id="PF00134">
    <property type="entry name" value="Cyclin_N"/>
    <property type="match status" value="1"/>
</dbReference>
<feature type="region of interest" description="Disordered" evidence="4">
    <location>
        <begin position="1"/>
        <end position="56"/>
    </location>
</feature>
<evidence type="ECO:0000256" key="2">
    <source>
        <dbReference type="ARBA" id="ARBA00014912"/>
    </source>
</evidence>
<dbReference type="FunFam" id="1.10.472.10:FF:000072">
    <property type="entry name" value="Cyclin Pch1"/>
    <property type="match status" value="1"/>
</dbReference>
<evidence type="ECO:0000256" key="1">
    <source>
        <dbReference type="ARBA" id="ARBA00008638"/>
    </source>
</evidence>
<dbReference type="PANTHER" id="PTHR10026">
    <property type="entry name" value="CYCLIN"/>
    <property type="match status" value="1"/>
</dbReference>
<dbReference type="GO" id="GO:0016538">
    <property type="term" value="F:cyclin-dependent protein serine/threonine kinase regulator activity"/>
    <property type="evidence" value="ECO:0007669"/>
    <property type="project" value="InterPro"/>
</dbReference>
<sequence>MKNLDLDTNSGTSGSDISLKDIPRSTDAPSESSEPRVRQKNDVRRPDSHHSTMAVETSDQWIFTPEEVMSAPCIIDGLDPVEERCRRAKGVNFITQAGILLKLPQLTIATASIFFHRYFMRQTMVVEKGGAHHYNVAATALFLATKTEENCRKTREIVVAVAKVAQKNSSLVIDEQSKEYWRWRDSILYLEEHMLEMLTFDLVVNTPHINLLGLLETLAIEENKSLRNAAWAFLNDSCMTPLCLMMPGPDITIAAVYFAVKLNNETLPDVDNKPWWLLVGGDPEKIVRAVSVVDQFWTENPLRKSDRPYASSPSSQDDLERTRRRESNGSSSGGDFSEDRLVENCSGTVCTPQTHSSTKSQEPSSDTLKQTNQEEDGIEKRSLSESGSSLKNETGETKTSTERTGPQNQDLHKLSIEFDGDGDGDIAEQENEASNPDSDESRDSHNAPPSASDSNATSSPSKRRLSDDRTDEPERKRIKTEELSEEV</sequence>
<feature type="region of interest" description="Disordered" evidence="4">
    <location>
        <begin position="303"/>
        <end position="487"/>
    </location>
</feature>
<evidence type="ECO:0000259" key="5">
    <source>
        <dbReference type="SMART" id="SM00385"/>
    </source>
</evidence>
<dbReference type="Gene3D" id="1.10.472.10">
    <property type="entry name" value="Cyclin-like"/>
    <property type="match status" value="2"/>
</dbReference>
<evidence type="ECO:0000313" key="6">
    <source>
        <dbReference type="EMBL" id="RKF77474.1"/>
    </source>
</evidence>
<protein>
    <recommendedName>
        <fullName evidence="2">RNA polymerase II holoenzyme cyclin-like subunit</fullName>
    </recommendedName>
</protein>
<evidence type="ECO:0000313" key="7">
    <source>
        <dbReference type="Proteomes" id="UP000285326"/>
    </source>
</evidence>
<dbReference type="Proteomes" id="UP000285326">
    <property type="component" value="Unassembled WGS sequence"/>
</dbReference>
<dbReference type="InterPro" id="IPR036915">
    <property type="entry name" value="Cyclin-like_sf"/>
</dbReference>
<dbReference type="EMBL" id="MCBS01021923">
    <property type="protein sequence ID" value="RKF77474.1"/>
    <property type="molecule type" value="Genomic_DNA"/>
</dbReference>
<feature type="domain" description="Cyclin-like" evidence="5">
    <location>
        <begin position="92"/>
        <end position="196"/>
    </location>
</feature>
<keyword evidence="3" id="KW-0195">Cyclin</keyword>
<feature type="compositionally biased region" description="Basic and acidic residues" evidence="4">
    <location>
        <begin position="318"/>
        <end position="327"/>
    </location>
</feature>